<dbReference type="AlphaFoldDB" id="A0A7X2YZ03"/>
<sequence length="321" mass="35165">MLADPALNKGGIEVLASVSNGLEPIVRIHKGYRYEDGIADIRQLQGRYGCLRRVEVGKSVLGKSIDALVLGSGEECVHVNASVHANEWITTPLLLRFIEELAAELESSSGRGEAGRLTEGLLDRITLWAVPMANPDGINLSQDGLWPECPYREHLLSWNSGVEDFSRWKANIRGVDLNDQFPAGWEEERARRSTGGPAPQDYGGSAPLSEPEAAALASLTRRLGFSRVASLHTQGREIYWNYRDLEPDGSEALADRLAQASGYRAVKLTGSDAGYKDWFISEFRRPGFTIEAGVGVNPLPAGQFEAIYGEIKPLLTEFIRG</sequence>
<dbReference type="PANTHER" id="PTHR11705">
    <property type="entry name" value="PROTEASE FAMILY M14 CARBOXYPEPTIDASE A,B"/>
    <property type="match status" value="1"/>
</dbReference>
<dbReference type="InterPro" id="IPR000834">
    <property type="entry name" value="Peptidase_M14"/>
</dbReference>
<keyword evidence="5" id="KW-0862">Zinc</keyword>
<dbReference type="InterPro" id="IPR034274">
    <property type="entry name" value="ENP1_M14_CPD"/>
</dbReference>
<evidence type="ECO:0000256" key="3">
    <source>
        <dbReference type="ARBA" id="ARBA00022670"/>
    </source>
</evidence>
<evidence type="ECO:0000256" key="8">
    <source>
        <dbReference type="SAM" id="MobiDB-lite"/>
    </source>
</evidence>
<dbReference type="Proteomes" id="UP000447876">
    <property type="component" value="Unassembled WGS sequence"/>
</dbReference>
<gene>
    <name evidence="10" type="ORF">GNP95_01405</name>
</gene>
<dbReference type="GO" id="GO:0004181">
    <property type="term" value="F:metallocarboxypeptidase activity"/>
    <property type="evidence" value="ECO:0007669"/>
    <property type="project" value="InterPro"/>
</dbReference>
<comment type="cofactor">
    <cofactor evidence="1">
        <name>Zn(2+)</name>
        <dbReference type="ChEBI" id="CHEBI:29105"/>
    </cofactor>
</comment>
<accession>A0A7X2YZ03</accession>
<dbReference type="CDD" id="cd06229">
    <property type="entry name" value="M14_Endopeptidase_I"/>
    <property type="match status" value="1"/>
</dbReference>
<feature type="domain" description="Peptidase M14" evidence="9">
    <location>
        <begin position="30"/>
        <end position="321"/>
    </location>
</feature>
<feature type="region of interest" description="Disordered" evidence="8">
    <location>
        <begin position="187"/>
        <end position="209"/>
    </location>
</feature>
<dbReference type="Gene3D" id="3.40.630.10">
    <property type="entry name" value="Zn peptidases"/>
    <property type="match status" value="1"/>
</dbReference>
<protein>
    <submittedName>
        <fullName evidence="10">Peptidase M14</fullName>
    </submittedName>
</protein>
<keyword evidence="3" id="KW-0645">Protease</keyword>
<evidence type="ECO:0000256" key="4">
    <source>
        <dbReference type="ARBA" id="ARBA00022801"/>
    </source>
</evidence>
<proteinExistence type="inferred from homology"/>
<evidence type="ECO:0000256" key="5">
    <source>
        <dbReference type="ARBA" id="ARBA00022833"/>
    </source>
</evidence>
<dbReference type="PRINTS" id="PR00765">
    <property type="entry name" value="CRBOXYPTASEA"/>
</dbReference>
<evidence type="ECO:0000256" key="1">
    <source>
        <dbReference type="ARBA" id="ARBA00001947"/>
    </source>
</evidence>
<organism evidence="10 11">
    <name type="scientific">Paenibacillus woosongensis</name>
    <dbReference type="NCBI Taxonomy" id="307580"/>
    <lineage>
        <taxon>Bacteria</taxon>
        <taxon>Bacillati</taxon>
        <taxon>Bacillota</taxon>
        <taxon>Bacilli</taxon>
        <taxon>Bacillales</taxon>
        <taxon>Paenibacillaceae</taxon>
        <taxon>Paenibacillus</taxon>
    </lineage>
</organism>
<reference evidence="10 11" key="1">
    <citation type="submission" date="2019-11" db="EMBL/GenBank/DDBJ databases">
        <title>Draft genome sequences of five Paenibacillus species of dairy origin.</title>
        <authorList>
            <person name="Olajide A.M."/>
            <person name="Chen S."/>
            <person name="Lapointe G."/>
        </authorList>
    </citation>
    <scope>NUCLEOTIDE SEQUENCE [LARGE SCALE GENOMIC DNA]</scope>
    <source>
        <strain evidence="10 11">12CR55</strain>
    </source>
</reference>
<keyword evidence="4" id="KW-0378">Hydrolase</keyword>
<evidence type="ECO:0000256" key="6">
    <source>
        <dbReference type="ARBA" id="ARBA00023049"/>
    </source>
</evidence>
<evidence type="ECO:0000313" key="11">
    <source>
        <dbReference type="Proteomes" id="UP000447876"/>
    </source>
</evidence>
<dbReference type="GO" id="GO:0006508">
    <property type="term" value="P:proteolysis"/>
    <property type="evidence" value="ECO:0007669"/>
    <property type="project" value="UniProtKB-KW"/>
</dbReference>
<dbReference type="PROSITE" id="PS52035">
    <property type="entry name" value="PEPTIDASE_M14"/>
    <property type="match status" value="1"/>
</dbReference>
<name>A0A7X2YZ03_9BACL</name>
<dbReference type="SMART" id="SM00631">
    <property type="entry name" value="Zn_pept"/>
    <property type="match status" value="1"/>
</dbReference>
<evidence type="ECO:0000313" key="10">
    <source>
        <dbReference type="EMBL" id="MUG43669.1"/>
    </source>
</evidence>
<evidence type="ECO:0000259" key="9">
    <source>
        <dbReference type="PROSITE" id="PS52035"/>
    </source>
</evidence>
<dbReference type="GO" id="GO:0005615">
    <property type="term" value="C:extracellular space"/>
    <property type="evidence" value="ECO:0007669"/>
    <property type="project" value="TreeGrafter"/>
</dbReference>
<feature type="active site" description="Proton donor/acceptor" evidence="7">
    <location>
        <position position="291"/>
    </location>
</feature>
<dbReference type="SUPFAM" id="SSF53187">
    <property type="entry name" value="Zn-dependent exopeptidases"/>
    <property type="match status" value="1"/>
</dbReference>
<comment type="similarity">
    <text evidence="2 7">Belongs to the peptidase M14 family.</text>
</comment>
<dbReference type="GO" id="GO:0008270">
    <property type="term" value="F:zinc ion binding"/>
    <property type="evidence" value="ECO:0007669"/>
    <property type="project" value="InterPro"/>
</dbReference>
<evidence type="ECO:0000256" key="7">
    <source>
        <dbReference type="PROSITE-ProRule" id="PRU01379"/>
    </source>
</evidence>
<evidence type="ECO:0000256" key="2">
    <source>
        <dbReference type="ARBA" id="ARBA00005988"/>
    </source>
</evidence>
<keyword evidence="6" id="KW-0482">Metalloprotease</keyword>
<comment type="caution">
    <text evidence="10">The sequence shown here is derived from an EMBL/GenBank/DDBJ whole genome shotgun (WGS) entry which is preliminary data.</text>
</comment>
<dbReference type="OrthoDB" id="9802862at2"/>
<dbReference type="EMBL" id="WNZW01000001">
    <property type="protein sequence ID" value="MUG43669.1"/>
    <property type="molecule type" value="Genomic_DNA"/>
</dbReference>
<dbReference type="PANTHER" id="PTHR11705:SF143">
    <property type="entry name" value="SLL0236 PROTEIN"/>
    <property type="match status" value="1"/>
</dbReference>
<dbReference type="Pfam" id="PF00246">
    <property type="entry name" value="Peptidase_M14"/>
    <property type="match status" value="1"/>
</dbReference>